<dbReference type="AlphaFoldDB" id="A0A1L9Q4M8"/>
<dbReference type="GeneID" id="63729395"/>
<proteinExistence type="predicted"/>
<organism evidence="1 2">
    <name type="scientific">Aspergillus versicolor CBS 583.65</name>
    <dbReference type="NCBI Taxonomy" id="1036611"/>
    <lineage>
        <taxon>Eukaryota</taxon>
        <taxon>Fungi</taxon>
        <taxon>Dikarya</taxon>
        <taxon>Ascomycota</taxon>
        <taxon>Pezizomycotina</taxon>
        <taxon>Eurotiomycetes</taxon>
        <taxon>Eurotiomycetidae</taxon>
        <taxon>Eurotiales</taxon>
        <taxon>Aspergillaceae</taxon>
        <taxon>Aspergillus</taxon>
        <taxon>Aspergillus subgen. Nidulantes</taxon>
    </lineage>
</organism>
<name>A0A1L9Q4M8_ASPVE</name>
<accession>A0A1L9Q4M8</accession>
<dbReference type="VEuPathDB" id="FungiDB:ASPVEDRAFT_47894"/>
<dbReference type="Proteomes" id="UP000184073">
    <property type="component" value="Unassembled WGS sequence"/>
</dbReference>
<keyword evidence="2" id="KW-1185">Reference proteome</keyword>
<evidence type="ECO:0000313" key="1">
    <source>
        <dbReference type="EMBL" id="OJJ08717.1"/>
    </source>
</evidence>
<sequence>MIQRLGIATASSCAPARNLFSAARVQSQVWRLCLDADQDKSLRPLVSPQMQVFSSGSATKKGNTYS</sequence>
<dbReference type="RefSeq" id="XP_040674479.1">
    <property type="nucleotide sequence ID" value="XM_040813884.1"/>
</dbReference>
<reference evidence="2" key="1">
    <citation type="journal article" date="2017" name="Genome Biol.">
        <title>Comparative genomics reveals high biological diversity and specific adaptations in the industrially and medically important fungal genus Aspergillus.</title>
        <authorList>
            <person name="de Vries R.P."/>
            <person name="Riley R."/>
            <person name="Wiebenga A."/>
            <person name="Aguilar-Osorio G."/>
            <person name="Amillis S."/>
            <person name="Uchima C.A."/>
            <person name="Anderluh G."/>
            <person name="Asadollahi M."/>
            <person name="Askin M."/>
            <person name="Barry K."/>
            <person name="Battaglia E."/>
            <person name="Bayram O."/>
            <person name="Benocci T."/>
            <person name="Braus-Stromeyer S.A."/>
            <person name="Caldana C."/>
            <person name="Canovas D."/>
            <person name="Cerqueira G.C."/>
            <person name="Chen F."/>
            <person name="Chen W."/>
            <person name="Choi C."/>
            <person name="Clum A."/>
            <person name="Dos Santos R.A."/>
            <person name="Damasio A.R."/>
            <person name="Diallinas G."/>
            <person name="Emri T."/>
            <person name="Fekete E."/>
            <person name="Flipphi M."/>
            <person name="Freyberg S."/>
            <person name="Gallo A."/>
            <person name="Gournas C."/>
            <person name="Habgood R."/>
            <person name="Hainaut M."/>
            <person name="Harispe M.L."/>
            <person name="Henrissat B."/>
            <person name="Hilden K.S."/>
            <person name="Hope R."/>
            <person name="Hossain A."/>
            <person name="Karabika E."/>
            <person name="Karaffa L."/>
            <person name="Karanyi Z."/>
            <person name="Krasevec N."/>
            <person name="Kuo A."/>
            <person name="Kusch H."/>
            <person name="LaButti K."/>
            <person name="Lagendijk E.L."/>
            <person name="Lapidus A."/>
            <person name="Levasseur A."/>
            <person name="Lindquist E."/>
            <person name="Lipzen A."/>
            <person name="Logrieco A.F."/>
            <person name="MacCabe A."/>
            <person name="Maekelae M.R."/>
            <person name="Malavazi I."/>
            <person name="Melin P."/>
            <person name="Meyer V."/>
            <person name="Mielnichuk N."/>
            <person name="Miskei M."/>
            <person name="Molnar A.P."/>
            <person name="Mule G."/>
            <person name="Ngan C.Y."/>
            <person name="Orejas M."/>
            <person name="Orosz E."/>
            <person name="Ouedraogo J.P."/>
            <person name="Overkamp K.M."/>
            <person name="Park H.-S."/>
            <person name="Perrone G."/>
            <person name="Piumi F."/>
            <person name="Punt P.J."/>
            <person name="Ram A.F."/>
            <person name="Ramon A."/>
            <person name="Rauscher S."/>
            <person name="Record E."/>
            <person name="Riano-Pachon D.M."/>
            <person name="Robert V."/>
            <person name="Roehrig J."/>
            <person name="Ruller R."/>
            <person name="Salamov A."/>
            <person name="Salih N.S."/>
            <person name="Samson R.A."/>
            <person name="Sandor E."/>
            <person name="Sanguinetti M."/>
            <person name="Schuetze T."/>
            <person name="Sepcic K."/>
            <person name="Shelest E."/>
            <person name="Sherlock G."/>
            <person name="Sophianopoulou V."/>
            <person name="Squina F.M."/>
            <person name="Sun H."/>
            <person name="Susca A."/>
            <person name="Todd R.B."/>
            <person name="Tsang A."/>
            <person name="Unkles S.E."/>
            <person name="van de Wiele N."/>
            <person name="van Rossen-Uffink D."/>
            <person name="Oliveira J.V."/>
            <person name="Vesth T.C."/>
            <person name="Visser J."/>
            <person name="Yu J.-H."/>
            <person name="Zhou M."/>
            <person name="Andersen M.R."/>
            <person name="Archer D.B."/>
            <person name="Baker S.E."/>
            <person name="Benoit I."/>
            <person name="Brakhage A.A."/>
            <person name="Braus G.H."/>
            <person name="Fischer R."/>
            <person name="Frisvad J.C."/>
            <person name="Goldman G.H."/>
            <person name="Houbraken J."/>
            <person name="Oakley B."/>
            <person name="Pocsi I."/>
            <person name="Scazzocchio C."/>
            <person name="Seiboth B."/>
            <person name="vanKuyk P.A."/>
            <person name="Wortman J."/>
            <person name="Dyer P.S."/>
            <person name="Grigoriev I.V."/>
        </authorList>
    </citation>
    <scope>NUCLEOTIDE SEQUENCE [LARGE SCALE GENOMIC DNA]</scope>
    <source>
        <strain evidence="2">CBS 583.65</strain>
    </source>
</reference>
<evidence type="ECO:0000313" key="2">
    <source>
        <dbReference type="Proteomes" id="UP000184073"/>
    </source>
</evidence>
<protein>
    <submittedName>
        <fullName evidence="1">Uncharacterized protein</fullName>
    </submittedName>
</protein>
<gene>
    <name evidence="1" type="ORF">ASPVEDRAFT_47894</name>
</gene>
<dbReference type="EMBL" id="KV878140">
    <property type="protein sequence ID" value="OJJ08717.1"/>
    <property type="molecule type" value="Genomic_DNA"/>
</dbReference>